<sequence>MAMQRLFSKLRSFSVHSAQTLPSSLSSPSLLRSCPPLLHQPLPFASIDNRWIVRSLFSAHSPTQPSLAVTALRSSPFPFSRSGVVFVYVKMVQVRHVSSRERKKRRKPMTPVTSKLKKTKLKSYSSYKSRFRTMNDGTIRRWRAGKRHNAHSKEVKDFLSLLSDLECLACLKWDQFANLAPISLHHLGSLCPFHLNHPNHSHYQTAPDNFELLIRPHLFMVLVEKGKSKHLLVSFFSLACNFNHLMLHCPLVYLLWSRLFRETILNWAIFESCVELLCEKPKSWRKEKGRGAGYVVFWKYFELFGCREFGDCSRC</sequence>
<keyword evidence="2" id="KW-0689">Ribosomal protein</keyword>
<evidence type="ECO:0000256" key="2">
    <source>
        <dbReference type="ARBA" id="ARBA00022980"/>
    </source>
</evidence>
<dbReference type="PANTHER" id="PTHR36400:SF1">
    <property type="entry name" value="RIBOSOMAL PROTEIN L35"/>
    <property type="match status" value="1"/>
</dbReference>
<dbReference type="SUPFAM" id="SSF143034">
    <property type="entry name" value="L35p-like"/>
    <property type="match status" value="1"/>
</dbReference>
<evidence type="ECO:0000256" key="1">
    <source>
        <dbReference type="ARBA" id="ARBA00006598"/>
    </source>
</evidence>
<proteinExistence type="inferred from homology"/>
<dbReference type="GO" id="GO:0006412">
    <property type="term" value="P:translation"/>
    <property type="evidence" value="ECO:0007669"/>
    <property type="project" value="InterPro"/>
</dbReference>
<keyword evidence="3" id="KW-0687">Ribonucleoprotein</keyword>
<dbReference type="EMBL" id="RDQH01000332">
    <property type="protein sequence ID" value="RXH96941.1"/>
    <property type="molecule type" value="Genomic_DNA"/>
</dbReference>
<dbReference type="GO" id="GO:0005840">
    <property type="term" value="C:ribosome"/>
    <property type="evidence" value="ECO:0007669"/>
    <property type="project" value="UniProtKB-KW"/>
</dbReference>
<name>A0A498JUS7_MALDO</name>
<keyword evidence="5" id="KW-1185">Reference proteome</keyword>
<accession>A0A498JUS7</accession>
<dbReference type="GO" id="GO:1990904">
    <property type="term" value="C:ribonucleoprotein complex"/>
    <property type="evidence" value="ECO:0007669"/>
    <property type="project" value="UniProtKB-KW"/>
</dbReference>
<dbReference type="Pfam" id="PF01632">
    <property type="entry name" value="Ribosomal_L35p"/>
    <property type="match status" value="1"/>
</dbReference>
<dbReference type="GO" id="GO:0003735">
    <property type="term" value="F:structural constituent of ribosome"/>
    <property type="evidence" value="ECO:0007669"/>
    <property type="project" value="InterPro"/>
</dbReference>
<dbReference type="InterPro" id="IPR037229">
    <property type="entry name" value="Ribosomal_bL35_sf"/>
</dbReference>
<protein>
    <submittedName>
        <fullName evidence="4">Uncharacterized protein</fullName>
    </submittedName>
</protein>
<organism evidence="4 5">
    <name type="scientific">Malus domestica</name>
    <name type="common">Apple</name>
    <name type="synonym">Pyrus malus</name>
    <dbReference type="NCBI Taxonomy" id="3750"/>
    <lineage>
        <taxon>Eukaryota</taxon>
        <taxon>Viridiplantae</taxon>
        <taxon>Streptophyta</taxon>
        <taxon>Embryophyta</taxon>
        <taxon>Tracheophyta</taxon>
        <taxon>Spermatophyta</taxon>
        <taxon>Magnoliopsida</taxon>
        <taxon>eudicotyledons</taxon>
        <taxon>Gunneridae</taxon>
        <taxon>Pentapetalae</taxon>
        <taxon>rosids</taxon>
        <taxon>fabids</taxon>
        <taxon>Rosales</taxon>
        <taxon>Rosaceae</taxon>
        <taxon>Amygdaloideae</taxon>
        <taxon>Maleae</taxon>
        <taxon>Malus</taxon>
    </lineage>
</organism>
<evidence type="ECO:0000313" key="4">
    <source>
        <dbReference type="EMBL" id="RXH96941.1"/>
    </source>
</evidence>
<comment type="similarity">
    <text evidence="1">Belongs to the bacterial ribosomal protein bL35 family.</text>
</comment>
<comment type="caution">
    <text evidence="4">The sequence shown here is derived from an EMBL/GenBank/DDBJ whole genome shotgun (WGS) entry which is preliminary data.</text>
</comment>
<evidence type="ECO:0000313" key="5">
    <source>
        <dbReference type="Proteomes" id="UP000290289"/>
    </source>
</evidence>
<dbReference type="Gene3D" id="4.10.410.60">
    <property type="match status" value="1"/>
</dbReference>
<reference evidence="4 5" key="1">
    <citation type="submission" date="2018-10" db="EMBL/GenBank/DDBJ databases">
        <title>A high-quality apple genome assembly.</title>
        <authorList>
            <person name="Hu J."/>
        </authorList>
    </citation>
    <scope>NUCLEOTIDE SEQUENCE [LARGE SCALE GENOMIC DNA]</scope>
    <source>
        <strain evidence="5">cv. HFTH1</strain>
        <tissue evidence="4">Young leaf</tissue>
    </source>
</reference>
<dbReference type="InterPro" id="IPR021137">
    <property type="entry name" value="Ribosomal_bL35-like"/>
</dbReference>
<dbReference type="Proteomes" id="UP000290289">
    <property type="component" value="Chromosome 6"/>
</dbReference>
<gene>
    <name evidence="4" type="ORF">DVH24_035609</name>
</gene>
<dbReference type="PANTHER" id="PTHR36400">
    <property type="entry name" value="RIBOSOMAL PROTEIN L35"/>
    <property type="match status" value="1"/>
</dbReference>
<dbReference type="STRING" id="3750.A0A498JUS7"/>
<evidence type="ECO:0000256" key="3">
    <source>
        <dbReference type="ARBA" id="ARBA00023274"/>
    </source>
</evidence>
<dbReference type="AlphaFoldDB" id="A0A498JUS7"/>